<dbReference type="EMBL" id="FONW01000002">
    <property type="protein sequence ID" value="SFE94156.1"/>
    <property type="molecule type" value="Genomic_DNA"/>
</dbReference>
<dbReference type="SMART" id="SM00345">
    <property type="entry name" value="HTH_GNTR"/>
    <property type="match status" value="1"/>
</dbReference>
<accession>A0A1I2ENU0</accession>
<name>A0A1I2ENU0_9BACT</name>
<keyword evidence="1" id="KW-0805">Transcription regulation</keyword>
<dbReference type="GO" id="GO:0003700">
    <property type="term" value="F:DNA-binding transcription factor activity"/>
    <property type="evidence" value="ECO:0007669"/>
    <property type="project" value="InterPro"/>
</dbReference>
<dbReference type="Pfam" id="PF00392">
    <property type="entry name" value="GntR"/>
    <property type="match status" value="1"/>
</dbReference>
<dbReference type="Pfam" id="PF13377">
    <property type="entry name" value="Peripla_BP_3"/>
    <property type="match status" value="1"/>
</dbReference>
<dbReference type="AlphaFoldDB" id="A0A1I2ENU0"/>
<dbReference type="Gene3D" id="1.10.10.10">
    <property type="entry name" value="Winged helix-like DNA-binding domain superfamily/Winged helix DNA-binding domain"/>
    <property type="match status" value="1"/>
</dbReference>
<evidence type="ECO:0000256" key="2">
    <source>
        <dbReference type="ARBA" id="ARBA00023125"/>
    </source>
</evidence>
<dbReference type="PANTHER" id="PTHR38445:SF10">
    <property type="entry name" value="GNTR-FAMILY TRANSCRIPTIONAL REGULATOR"/>
    <property type="match status" value="1"/>
</dbReference>
<evidence type="ECO:0000259" key="4">
    <source>
        <dbReference type="PROSITE" id="PS50949"/>
    </source>
</evidence>
<dbReference type="InterPro" id="IPR000524">
    <property type="entry name" value="Tscrpt_reg_HTH_GntR"/>
</dbReference>
<evidence type="ECO:0000313" key="5">
    <source>
        <dbReference type="EMBL" id="SFE94156.1"/>
    </source>
</evidence>
<proteinExistence type="predicted"/>
<reference evidence="5 6" key="1">
    <citation type="submission" date="2016-10" db="EMBL/GenBank/DDBJ databases">
        <authorList>
            <person name="de Groot N.N."/>
        </authorList>
    </citation>
    <scope>NUCLEOTIDE SEQUENCE [LARGE SCALE GENOMIC DNA]</scope>
    <source>
        <strain evidence="5 6">CGMCC 1.9156</strain>
    </source>
</reference>
<dbReference type="Gene3D" id="3.40.50.2300">
    <property type="match status" value="1"/>
</dbReference>
<keyword evidence="2 5" id="KW-0238">DNA-binding</keyword>
<evidence type="ECO:0000256" key="3">
    <source>
        <dbReference type="ARBA" id="ARBA00023163"/>
    </source>
</evidence>
<dbReference type="GO" id="GO:0003677">
    <property type="term" value="F:DNA binding"/>
    <property type="evidence" value="ECO:0007669"/>
    <property type="project" value="UniProtKB-KW"/>
</dbReference>
<dbReference type="PANTHER" id="PTHR38445">
    <property type="entry name" value="HTH-TYPE TRANSCRIPTIONAL REPRESSOR YTRA"/>
    <property type="match status" value="1"/>
</dbReference>
<dbReference type="CDD" id="cd07377">
    <property type="entry name" value="WHTH_GntR"/>
    <property type="match status" value="1"/>
</dbReference>
<dbReference type="SUPFAM" id="SSF46785">
    <property type="entry name" value="Winged helix' DNA-binding domain"/>
    <property type="match status" value="1"/>
</dbReference>
<feature type="domain" description="HTH gntR-type" evidence="4">
    <location>
        <begin position="14"/>
        <end position="82"/>
    </location>
</feature>
<protein>
    <submittedName>
        <fullName evidence="5">DNA-binding transcriptional regulator YhcF, GntR family</fullName>
    </submittedName>
</protein>
<evidence type="ECO:0000256" key="1">
    <source>
        <dbReference type="ARBA" id="ARBA00023015"/>
    </source>
</evidence>
<dbReference type="InterPro" id="IPR028082">
    <property type="entry name" value="Peripla_BP_I"/>
</dbReference>
<organism evidence="5 6">
    <name type="scientific">Sunxiuqinia elliptica</name>
    <dbReference type="NCBI Taxonomy" id="655355"/>
    <lineage>
        <taxon>Bacteria</taxon>
        <taxon>Pseudomonadati</taxon>
        <taxon>Bacteroidota</taxon>
        <taxon>Bacteroidia</taxon>
        <taxon>Marinilabiliales</taxon>
        <taxon>Prolixibacteraceae</taxon>
        <taxon>Sunxiuqinia</taxon>
    </lineage>
</organism>
<dbReference type="InterPro" id="IPR036390">
    <property type="entry name" value="WH_DNA-bd_sf"/>
</dbReference>
<dbReference type="STRING" id="655355.SAMN05216283_102158"/>
<gene>
    <name evidence="5" type="ORF">SAMN05216283_102158</name>
</gene>
<dbReference type="Proteomes" id="UP000198964">
    <property type="component" value="Unassembled WGS sequence"/>
</dbReference>
<dbReference type="SUPFAM" id="SSF53822">
    <property type="entry name" value="Periplasmic binding protein-like I"/>
    <property type="match status" value="1"/>
</dbReference>
<keyword evidence="3" id="KW-0804">Transcription</keyword>
<sequence length="331" mass="38096">MSKFHFKIDPASNQLKFQQLIDSVTEAISKNLLQAGDILPSVNQLCKESSLSRDTVFKAYAELKNRGIIESVPNKGYFVSKATTKVFLFLDTFKAYKEVLYGSFLENLPDNIAVDLHFHHYNINVFETIIKESLGKYTKYIVMNFDHKRVPEIVKQIPNNKLLVIDWEVHAKPENSSVFQDFGQSLYDCLQAHLQPIKKYERFIYMYPEFTYHPQESITHFNAFCKDNKISSEVLKNSREFNIQPGDLYLMVSDRMLARFLDQCDQKKLVPGKDVGVISYNETPMKKYVKEGITVISTDFELMGRKAAEFVSGGESVNFCVPTKLTLRSSL</sequence>
<dbReference type="RefSeq" id="WP_093918839.1">
    <property type="nucleotide sequence ID" value="NZ_FONW01000002.1"/>
</dbReference>
<evidence type="ECO:0000313" key="6">
    <source>
        <dbReference type="Proteomes" id="UP000198964"/>
    </source>
</evidence>
<dbReference type="InterPro" id="IPR036388">
    <property type="entry name" value="WH-like_DNA-bd_sf"/>
</dbReference>
<keyword evidence="6" id="KW-1185">Reference proteome</keyword>
<dbReference type="PROSITE" id="PS50949">
    <property type="entry name" value="HTH_GNTR"/>
    <property type="match status" value="1"/>
</dbReference>
<dbReference type="InterPro" id="IPR046335">
    <property type="entry name" value="LacI/GalR-like_sensor"/>
</dbReference>